<reference evidence="1 2" key="1">
    <citation type="submission" date="2018-08" db="EMBL/GenBank/DDBJ databases">
        <title>A genome reference for cultivated species of the human gut microbiota.</title>
        <authorList>
            <person name="Zou Y."/>
            <person name="Xue W."/>
            <person name="Luo G."/>
        </authorList>
    </citation>
    <scope>NUCLEOTIDE SEQUENCE [LARGE SCALE GENOMIC DNA]</scope>
    <source>
        <strain evidence="1 2">AM07-24</strain>
    </source>
</reference>
<dbReference type="Proteomes" id="UP000284841">
    <property type="component" value="Unassembled WGS sequence"/>
</dbReference>
<protein>
    <submittedName>
        <fullName evidence="1">Abi family protein</fullName>
    </submittedName>
</protein>
<dbReference type="STRING" id="1776384.GCA_900086585_00924"/>
<evidence type="ECO:0000313" key="1">
    <source>
        <dbReference type="EMBL" id="RHJ87370.1"/>
    </source>
</evidence>
<dbReference type="InterPro" id="IPR011664">
    <property type="entry name" value="Abi_system_AbiD/AbiF-like"/>
</dbReference>
<proteinExistence type="predicted"/>
<comment type="caution">
    <text evidence="1">The sequence shown here is derived from an EMBL/GenBank/DDBJ whole genome shotgun (WGS) entry which is preliminary data.</text>
</comment>
<organism evidence="1 2">
    <name type="scientific">Emergencia timonensis</name>
    <dbReference type="NCBI Taxonomy" id="1776384"/>
    <lineage>
        <taxon>Bacteria</taxon>
        <taxon>Bacillati</taxon>
        <taxon>Bacillota</taxon>
        <taxon>Clostridia</taxon>
        <taxon>Peptostreptococcales</taxon>
        <taxon>Anaerovoracaceae</taxon>
        <taxon>Emergencia</taxon>
    </lineage>
</organism>
<dbReference type="EMBL" id="QRMS01000003">
    <property type="protein sequence ID" value="RHJ87370.1"/>
    <property type="molecule type" value="Genomic_DNA"/>
</dbReference>
<gene>
    <name evidence="1" type="ORF">DW099_11780</name>
</gene>
<dbReference type="AlphaFoldDB" id="A0A415E179"/>
<dbReference type="Pfam" id="PF07751">
    <property type="entry name" value="Abi_2"/>
    <property type="match status" value="1"/>
</dbReference>
<dbReference type="RefSeq" id="WP_118335850.1">
    <property type="nucleotide sequence ID" value="NZ_AP025567.1"/>
</dbReference>
<dbReference type="OrthoDB" id="5363652at2"/>
<evidence type="ECO:0000313" key="2">
    <source>
        <dbReference type="Proteomes" id="UP000284841"/>
    </source>
</evidence>
<name>A0A415E179_9FIRM</name>
<accession>A0A415E179</accession>
<keyword evidence="2" id="KW-1185">Reference proteome</keyword>
<sequence length="316" mass="36603">MTEKKYMTYDEMIALLQSRNVCINSPEEKRRSKMILQHEGYYNVINGYKAPFLVSDSSETYRSGTTVGEIFAVYDFDRTIREIFLRSTLRVETNIKTLISDCISSKYGYNNYLLYDNFDTNTKDANEKITKLFSSIQSQIASHSLDPNIAHYLKNHGYIPMWVLNSILSFGTMSKFYSLMKQQDRQFVSRFFKIQDNTLTNFLNYLSVIRNFCAHGNRLYCFTSKKPLADTMIHKNLAIQLDNGYYSNGKNDLFSAVIILRYLLSSTEFNYFISGLNGSINKLSSKLKTISINDILEIMGFPQNWKNIKSKDILVS</sequence>